<dbReference type="EnsemblPlants" id="TuG1812G0300001216.01.T02">
    <property type="protein sequence ID" value="TuG1812G0300001216.01.T02"/>
    <property type="gene ID" value="TuG1812G0300001216.01"/>
</dbReference>
<organism evidence="1 2">
    <name type="scientific">Triticum urartu</name>
    <name type="common">Red wild einkorn</name>
    <name type="synonym">Crithodium urartu</name>
    <dbReference type="NCBI Taxonomy" id="4572"/>
    <lineage>
        <taxon>Eukaryota</taxon>
        <taxon>Viridiplantae</taxon>
        <taxon>Streptophyta</taxon>
        <taxon>Embryophyta</taxon>
        <taxon>Tracheophyta</taxon>
        <taxon>Spermatophyta</taxon>
        <taxon>Magnoliopsida</taxon>
        <taxon>Liliopsida</taxon>
        <taxon>Poales</taxon>
        <taxon>Poaceae</taxon>
        <taxon>BOP clade</taxon>
        <taxon>Pooideae</taxon>
        <taxon>Triticodae</taxon>
        <taxon>Triticeae</taxon>
        <taxon>Triticinae</taxon>
        <taxon>Triticum</taxon>
    </lineage>
</organism>
<accession>A0A8R7PPK7</accession>
<sequence>MVFWLMNWFVWIVKDWQRLESSSGTLFLVFLCLLTKSYCLVGERPYESIQDNMHKAFPSVLQLESAALKNEC</sequence>
<protein>
    <submittedName>
        <fullName evidence="1">Uncharacterized protein</fullName>
    </submittedName>
</protein>
<evidence type="ECO:0000313" key="2">
    <source>
        <dbReference type="Proteomes" id="UP000015106"/>
    </source>
</evidence>
<proteinExistence type="predicted"/>
<dbReference type="Proteomes" id="UP000015106">
    <property type="component" value="Chromosome 3"/>
</dbReference>
<dbReference type="Gramene" id="TuG1812G0300001216.01.T02">
    <property type="protein sequence ID" value="TuG1812G0300001216.01.T02"/>
    <property type="gene ID" value="TuG1812G0300001216.01"/>
</dbReference>
<reference evidence="2" key="1">
    <citation type="journal article" date="2013" name="Nature">
        <title>Draft genome of the wheat A-genome progenitor Triticum urartu.</title>
        <authorList>
            <person name="Ling H.Q."/>
            <person name="Zhao S."/>
            <person name="Liu D."/>
            <person name="Wang J."/>
            <person name="Sun H."/>
            <person name="Zhang C."/>
            <person name="Fan H."/>
            <person name="Li D."/>
            <person name="Dong L."/>
            <person name="Tao Y."/>
            <person name="Gao C."/>
            <person name="Wu H."/>
            <person name="Li Y."/>
            <person name="Cui Y."/>
            <person name="Guo X."/>
            <person name="Zheng S."/>
            <person name="Wang B."/>
            <person name="Yu K."/>
            <person name="Liang Q."/>
            <person name="Yang W."/>
            <person name="Lou X."/>
            <person name="Chen J."/>
            <person name="Feng M."/>
            <person name="Jian J."/>
            <person name="Zhang X."/>
            <person name="Luo G."/>
            <person name="Jiang Y."/>
            <person name="Liu J."/>
            <person name="Wang Z."/>
            <person name="Sha Y."/>
            <person name="Zhang B."/>
            <person name="Wu H."/>
            <person name="Tang D."/>
            <person name="Shen Q."/>
            <person name="Xue P."/>
            <person name="Zou S."/>
            <person name="Wang X."/>
            <person name="Liu X."/>
            <person name="Wang F."/>
            <person name="Yang Y."/>
            <person name="An X."/>
            <person name="Dong Z."/>
            <person name="Zhang K."/>
            <person name="Zhang X."/>
            <person name="Luo M.C."/>
            <person name="Dvorak J."/>
            <person name="Tong Y."/>
            <person name="Wang J."/>
            <person name="Yang H."/>
            <person name="Li Z."/>
            <person name="Wang D."/>
            <person name="Zhang A."/>
            <person name="Wang J."/>
        </authorList>
    </citation>
    <scope>NUCLEOTIDE SEQUENCE</scope>
    <source>
        <strain evidence="2">cv. G1812</strain>
    </source>
</reference>
<dbReference type="AlphaFoldDB" id="A0A8R7PPK7"/>
<keyword evidence="2" id="KW-1185">Reference proteome</keyword>
<name>A0A8R7PPK7_TRIUA</name>
<reference evidence="1" key="3">
    <citation type="submission" date="2022-06" db="UniProtKB">
        <authorList>
            <consortium name="EnsemblPlants"/>
        </authorList>
    </citation>
    <scope>IDENTIFICATION</scope>
</reference>
<evidence type="ECO:0000313" key="1">
    <source>
        <dbReference type="EnsemblPlants" id="TuG1812G0300001216.01.T02"/>
    </source>
</evidence>
<reference evidence="1" key="2">
    <citation type="submission" date="2018-03" db="EMBL/GenBank/DDBJ databases">
        <title>The Triticum urartu genome reveals the dynamic nature of wheat genome evolution.</title>
        <authorList>
            <person name="Ling H."/>
            <person name="Ma B."/>
            <person name="Shi X."/>
            <person name="Liu H."/>
            <person name="Dong L."/>
            <person name="Sun H."/>
            <person name="Cao Y."/>
            <person name="Gao Q."/>
            <person name="Zheng S."/>
            <person name="Li Y."/>
            <person name="Yu Y."/>
            <person name="Du H."/>
            <person name="Qi M."/>
            <person name="Li Y."/>
            <person name="Yu H."/>
            <person name="Cui Y."/>
            <person name="Wang N."/>
            <person name="Chen C."/>
            <person name="Wu H."/>
            <person name="Zhao Y."/>
            <person name="Zhang J."/>
            <person name="Li Y."/>
            <person name="Zhou W."/>
            <person name="Zhang B."/>
            <person name="Hu W."/>
            <person name="Eijk M."/>
            <person name="Tang J."/>
            <person name="Witsenboer H."/>
            <person name="Zhao S."/>
            <person name="Li Z."/>
            <person name="Zhang A."/>
            <person name="Wang D."/>
            <person name="Liang C."/>
        </authorList>
    </citation>
    <scope>NUCLEOTIDE SEQUENCE [LARGE SCALE GENOMIC DNA]</scope>
    <source>
        <strain evidence="1">cv. G1812</strain>
    </source>
</reference>